<dbReference type="AlphaFoldDB" id="A0A672JEY0"/>
<feature type="domain" description="Fibronectin type-III" evidence="12">
    <location>
        <begin position="130"/>
        <end position="238"/>
    </location>
</feature>
<evidence type="ECO:0000259" key="12">
    <source>
        <dbReference type="PROSITE" id="PS50853"/>
    </source>
</evidence>
<accession>A0A672JEY0</accession>
<keyword evidence="3 11" id="KW-0812">Transmembrane</keyword>
<dbReference type="CDD" id="cd00063">
    <property type="entry name" value="FN3"/>
    <property type="match status" value="2"/>
</dbReference>
<keyword evidence="4" id="KW-0732">Signal</keyword>
<dbReference type="PANTHER" id="PTHR48423">
    <property type="entry name" value="INTERLEUKIN-27 RECEPTOR SUBUNIT ALPHA"/>
    <property type="match status" value="1"/>
</dbReference>
<keyword evidence="5" id="KW-0677">Repeat</keyword>
<keyword evidence="9" id="KW-0325">Glycoprotein</keyword>
<dbReference type="InterPro" id="IPR052672">
    <property type="entry name" value="Type1_Cytokine_Rcpt_Type2"/>
</dbReference>
<protein>
    <submittedName>
        <fullName evidence="13">Interleukin-31 receptor subunit alpha-like</fullName>
    </submittedName>
</protein>
<reference evidence="13" key="3">
    <citation type="submission" date="2025-09" db="UniProtKB">
        <authorList>
            <consortium name="Ensembl"/>
        </authorList>
    </citation>
    <scope>IDENTIFICATION</scope>
</reference>
<name>A0A672JEY0_SALFA</name>
<dbReference type="Pfam" id="PF00041">
    <property type="entry name" value="fn3"/>
    <property type="match status" value="1"/>
</dbReference>
<comment type="subcellular location">
    <subcellularLocation>
        <location evidence="1">Membrane</location>
        <topology evidence="1">Single-pass type I membrane protein</topology>
    </subcellularLocation>
</comment>
<gene>
    <name evidence="13" type="primary">LOC115406611</name>
</gene>
<reference evidence="13" key="1">
    <citation type="submission" date="2019-06" db="EMBL/GenBank/DDBJ databases">
        <authorList>
            <consortium name="Wellcome Sanger Institute Data Sharing"/>
        </authorList>
    </citation>
    <scope>NUCLEOTIDE SEQUENCE [LARGE SCALE GENOMIC DNA]</scope>
</reference>
<dbReference type="PANTHER" id="PTHR48423:SF1">
    <property type="entry name" value="INTERLEUKIN-27 RECEPTOR SUBUNIT ALPHA"/>
    <property type="match status" value="1"/>
</dbReference>
<dbReference type="OrthoDB" id="9884260at2759"/>
<dbReference type="GeneID" id="115406611"/>
<dbReference type="Ensembl" id="ENSSFAT00005053431.1">
    <property type="protein sequence ID" value="ENSSFAP00005051784.1"/>
    <property type="gene ID" value="ENSSFAG00005024856.1"/>
</dbReference>
<keyword evidence="6 11" id="KW-1133">Transmembrane helix</keyword>
<sequence length="820" mass="89783">MEASPAVVLTFMMGVGFSSVFSSPSSKASMQLPKLVDCVFFERTNVTCRWKHEADSKTKNYTLEIWDAAWGKKRPDIIISNCTANITECTMKMEYRTSRHEYCIMVTAHMDGHNISSEPRCRPGREEVKLPSPVLKCIKPVPGSSQCLGLEWVKPEEDEFPLAASDIQSGLLNSQIEFGAKGEHHDKVTNVSVTGFWFKVCGFRPNTSYSIRLRHRFKSEASPWSEWSKPLDGRTGEAAPSAAPVVWRRLRESPHSGLRRVSLLWKPLPPASGRVLFYNVTCQTEKDGVLNNLNGCKHLDATKTSCSVHLPADRCSCSLTASTFGGASPEARLWIPESSKQVAISWLPSSAPSSVGVSQLSDSSVEVGWTPPVGPSVSGFVVEWFAVGENGSGVVHWEKVGQSSRSLVITEGLTPEVCYAVSVRVLYEEKQIAGENRTQFFYTREGAPSAGPKLTCSSPSDHTVELRWQPLPVHRLCGFLQNYTLYITESGEPWRNLTLDRGSDHYTREKLPPGNYQFSLGANTGGRFGRAGDVCSFSIAAEAPLVEYVLLSVILTSVLLVLMVVLARIKIMNDKLSKAIPDPSNSSVSHWIPKTDLERPKQVALPDKPEVSFPEVLLLGELEASDRDQDQSYRSISSVRTPLQKQPSPLHVDTPESVLLLRNLSEAKTSSIPNLSARPFVLPDILFSHPPKTLPFMPAFGPGSGDWQRSAHSVGDAKQPPGGAESSDLPPADVFCPPLKQHQSLCSLSDLSGTSHSSSSQQAEAKQPVSQSAFNSFPSLQCAFTAPNPFTAALPPFSQSMFVDPSYCPLQCDPYIPSDA</sequence>
<keyword evidence="14" id="KW-1185">Reference proteome</keyword>
<dbReference type="OMA" id="VEWFAVR"/>
<evidence type="ECO:0000256" key="7">
    <source>
        <dbReference type="ARBA" id="ARBA00023136"/>
    </source>
</evidence>
<evidence type="ECO:0000256" key="1">
    <source>
        <dbReference type="ARBA" id="ARBA00004479"/>
    </source>
</evidence>
<feature type="region of interest" description="Disordered" evidence="10">
    <location>
        <begin position="750"/>
        <end position="770"/>
    </location>
</feature>
<dbReference type="InParanoid" id="A0A672JEY0"/>
<feature type="region of interest" description="Disordered" evidence="10">
    <location>
        <begin position="628"/>
        <end position="651"/>
    </location>
</feature>
<dbReference type="PROSITE" id="PS50853">
    <property type="entry name" value="FN3"/>
    <property type="match status" value="3"/>
</dbReference>
<evidence type="ECO:0000256" key="8">
    <source>
        <dbReference type="ARBA" id="ARBA00023170"/>
    </source>
</evidence>
<evidence type="ECO:0000256" key="2">
    <source>
        <dbReference type="ARBA" id="ARBA00008921"/>
    </source>
</evidence>
<evidence type="ECO:0000256" key="9">
    <source>
        <dbReference type="ARBA" id="ARBA00023180"/>
    </source>
</evidence>
<dbReference type="Proteomes" id="UP000472267">
    <property type="component" value="Chromosome 19"/>
</dbReference>
<dbReference type="SUPFAM" id="SSF49265">
    <property type="entry name" value="Fibronectin type III"/>
    <property type="match status" value="3"/>
</dbReference>
<dbReference type="Gene3D" id="2.60.40.10">
    <property type="entry name" value="Immunoglobulins"/>
    <property type="match status" value="5"/>
</dbReference>
<dbReference type="InterPro" id="IPR036116">
    <property type="entry name" value="FN3_sf"/>
</dbReference>
<organism evidence="13 14">
    <name type="scientific">Salarias fasciatus</name>
    <name type="common">Jewelled blenny</name>
    <name type="synonym">Blennius fasciatus</name>
    <dbReference type="NCBI Taxonomy" id="181472"/>
    <lineage>
        <taxon>Eukaryota</taxon>
        <taxon>Metazoa</taxon>
        <taxon>Chordata</taxon>
        <taxon>Craniata</taxon>
        <taxon>Vertebrata</taxon>
        <taxon>Euteleostomi</taxon>
        <taxon>Actinopterygii</taxon>
        <taxon>Neopterygii</taxon>
        <taxon>Teleostei</taxon>
        <taxon>Neoteleostei</taxon>
        <taxon>Acanthomorphata</taxon>
        <taxon>Ovalentaria</taxon>
        <taxon>Blenniimorphae</taxon>
        <taxon>Blenniiformes</taxon>
        <taxon>Blennioidei</taxon>
        <taxon>Blenniidae</taxon>
        <taxon>Salariinae</taxon>
        <taxon>Salarias</taxon>
    </lineage>
</organism>
<dbReference type="InterPro" id="IPR003961">
    <property type="entry name" value="FN3_dom"/>
</dbReference>
<evidence type="ECO:0000313" key="13">
    <source>
        <dbReference type="Ensembl" id="ENSSFAP00005051784.1"/>
    </source>
</evidence>
<evidence type="ECO:0000256" key="5">
    <source>
        <dbReference type="ARBA" id="ARBA00022737"/>
    </source>
</evidence>
<feature type="compositionally biased region" description="Polar residues" evidence="10">
    <location>
        <begin position="761"/>
        <end position="770"/>
    </location>
</feature>
<reference evidence="13" key="2">
    <citation type="submission" date="2025-08" db="UniProtKB">
        <authorList>
            <consortium name="Ensembl"/>
        </authorList>
    </citation>
    <scope>IDENTIFICATION</scope>
</reference>
<keyword evidence="7 11" id="KW-0472">Membrane</keyword>
<dbReference type="RefSeq" id="XP_029972602.1">
    <property type="nucleotide sequence ID" value="XM_030116742.1"/>
</dbReference>
<evidence type="ECO:0000256" key="4">
    <source>
        <dbReference type="ARBA" id="ARBA00022729"/>
    </source>
</evidence>
<feature type="transmembrane region" description="Helical" evidence="11">
    <location>
        <begin position="548"/>
        <end position="569"/>
    </location>
</feature>
<keyword evidence="8" id="KW-0675">Receptor</keyword>
<evidence type="ECO:0000256" key="10">
    <source>
        <dbReference type="SAM" id="MobiDB-lite"/>
    </source>
</evidence>
<evidence type="ECO:0000256" key="3">
    <source>
        <dbReference type="ARBA" id="ARBA00022692"/>
    </source>
</evidence>
<evidence type="ECO:0000256" key="6">
    <source>
        <dbReference type="ARBA" id="ARBA00022989"/>
    </source>
</evidence>
<feature type="region of interest" description="Disordered" evidence="10">
    <location>
        <begin position="701"/>
        <end position="733"/>
    </location>
</feature>
<feature type="domain" description="Fibronectin type-III" evidence="12">
    <location>
        <begin position="351"/>
        <end position="446"/>
    </location>
</feature>
<feature type="compositionally biased region" description="Low complexity" evidence="10">
    <location>
        <begin position="750"/>
        <end position="760"/>
    </location>
</feature>
<dbReference type="InterPro" id="IPR013783">
    <property type="entry name" value="Ig-like_fold"/>
</dbReference>
<dbReference type="SMART" id="SM00060">
    <property type="entry name" value="FN3"/>
    <property type="match status" value="3"/>
</dbReference>
<feature type="domain" description="Fibronectin type-III" evidence="12">
    <location>
        <begin position="448"/>
        <end position="543"/>
    </location>
</feature>
<evidence type="ECO:0000256" key="11">
    <source>
        <dbReference type="SAM" id="Phobius"/>
    </source>
</evidence>
<proteinExistence type="inferred from homology"/>
<dbReference type="GO" id="GO:0005886">
    <property type="term" value="C:plasma membrane"/>
    <property type="evidence" value="ECO:0007669"/>
    <property type="project" value="UniProtKB-ARBA"/>
</dbReference>
<evidence type="ECO:0000313" key="14">
    <source>
        <dbReference type="Proteomes" id="UP000472267"/>
    </source>
</evidence>
<comment type="similarity">
    <text evidence="2">Belongs to the type I cytokine receptor family. Type 2 subfamily.</text>
</comment>
<feature type="compositionally biased region" description="Polar residues" evidence="10">
    <location>
        <begin position="632"/>
        <end position="647"/>
    </location>
</feature>